<keyword evidence="3 4" id="KW-0663">Pyridoxal phosphate</keyword>
<gene>
    <name evidence="5" type="ORF">WKW80_10550</name>
</gene>
<evidence type="ECO:0000256" key="3">
    <source>
        <dbReference type="ARBA" id="ARBA00022898"/>
    </source>
</evidence>
<keyword evidence="5" id="KW-0808">Transferase</keyword>
<dbReference type="InterPro" id="IPR015424">
    <property type="entry name" value="PyrdxlP-dep_Trfase"/>
</dbReference>
<dbReference type="CDD" id="cd00610">
    <property type="entry name" value="OAT_like"/>
    <property type="match status" value="1"/>
</dbReference>
<evidence type="ECO:0000313" key="5">
    <source>
        <dbReference type="EMBL" id="MEJ8822476.1"/>
    </source>
</evidence>
<protein>
    <submittedName>
        <fullName evidence="5">Aminotransferase class III-fold pyridoxal phosphate-dependent enzyme</fullName>
    </submittedName>
</protein>
<dbReference type="GO" id="GO:0008483">
    <property type="term" value="F:transaminase activity"/>
    <property type="evidence" value="ECO:0007669"/>
    <property type="project" value="UniProtKB-KW"/>
</dbReference>
<proteinExistence type="inferred from homology"/>
<evidence type="ECO:0000256" key="1">
    <source>
        <dbReference type="ARBA" id="ARBA00001933"/>
    </source>
</evidence>
<dbReference type="RefSeq" id="WP_340363526.1">
    <property type="nucleotide sequence ID" value="NZ_JBBKZV010000005.1"/>
</dbReference>
<comment type="caution">
    <text evidence="5">The sequence shown here is derived from an EMBL/GenBank/DDBJ whole genome shotgun (WGS) entry which is preliminary data.</text>
</comment>
<comment type="similarity">
    <text evidence="2 4">Belongs to the class-III pyridoxal-phosphate-dependent aminotransferase family.</text>
</comment>
<dbReference type="Pfam" id="PF00202">
    <property type="entry name" value="Aminotran_3"/>
    <property type="match status" value="1"/>
</dbReference>
<dbReference type="InterPro" id="IPR005814">
    <property type="entry name" value="Aminotrans_3"/>
</dbReference>
<name>A0ABU8VXF5_9BURK</name>
<dbReference type="PIRSF" id="PIRSF000521">
    <property type="entry name" value="Transaminase_4ab_Lys_Orn"/>
    <property type="match status" value="1"/>
</dbReference>
<evidence type="ECO:0000256" key="2">
    <source>
        <dbReference type="ARBA" id="ARBA00008954"/>
    </source>
</evidence>
<dbReference type="Gene3D" id="3.90.1150.10">
    <property type="entry name" value="Aspartate Aminotransferase, domain 1"/>
    <property type="match status" value="1"/>
</dbReference>
<reference evidence="5 6" key="1">
    <citation type="submission" date="2024-03" db="EMBL/GenBank/DDBJ databases">
        <title>Novel species of the genus Variovorax.</title>
        <authorList>
            <person name="Liu Q."/>
            <person name="Xin Y.-H."/>
        </authorList>
    </citation>
    <scope>NUCLEOTIDE SEQUENCE [LARGE SCALE GENOMIC DNA]</scope>
    <source>
        <strain evidence="5 6">KACC 18501</strain>
    </source>
</reference>
<dbReference type="PANTHER" id="PTHR43094:SF1">
    <property type="entry name" value="AMINOTRANSFERASE CLASS-III"/>
    <property type="match status" value="1"/>
</dbReference>
<keyword evidence="5" id="KW-0032">Aminotransferase</keyword>
<dbReference type="InterPro" id="IPR015422">
    <property type="entry name" value="PyrdxlP-dep_Trfase_small"/>
</dbReference>
<evidence type="ECO:0000256" key="4">
    <source>
        <dbReference type="RuleBase" id="RU003560"/>
    </source>
</evidence>
<dbReference type="Gene3D" id="3.40.640.10">
    <property type="entry name" value="Type I PLP-dependent aspartate aminotransferase-like (Major domain)"/>
    <property type="match status" value="1"/>
</dbReference>
<dbReference type="Proteomes" id="UP001363010">
    <property type="component" value="Unassembled WGS sequence"/>
</dbReference>
<evidence type="ECO:0000313" key="6">
    <source>
        <dbReference type="Proteomes" id="UP001363010"/>
    </source>
</evidence>
<dbReference type="PANTHER" id="PTHR43094">
    <property type="entry name" value="AMINOTRANSFERASE"/>
    <property type="match status" value="1"/>
</dbReference>
<dbReference type="EMBL" id="JBBKZV010000005">
    <property type="protein sequence ID" value="MEJ8822476.1"/>
    <property type="molecule type" value="Genomic_DNA"/>
</dbReference>
<sequence length="454" mass="48677">MSIPNTVAELTEIDRCHWLHPVVALQQHERRGATIWDSADGIHLTDVNGHRVQDAFSGLWCVNVGYGQQSVIEAAQAQMRKLPYATGYFHFASEPAIRLAGRLVSHAPKGLTRVLFGQGGSDAVDTAIRCVRYFFNATGRPDKKHFIGLQRGYHGSSAAGSGLTALPLFHRYFDVPSPQQHHIPSPNPYRHADGPDDAAVLASTVRALESKVAELGADNVAAFICEPIQGSGGVIIPPKGFLAAMRKTCDTLGILLIVDEVITGFGRTGPMFACAAEGVRPDVLTLAKGLTAGYAPMSATLISEELYQGIAEGGCDGTAFGHGQTYGGHPVSAAIANAVLDLYTDGGLLTNGERVGQHFEAKLKELEELPCVGEVRIRGMLAAVELVADKKTKAKPDATLRMGQRVLEHAFENGLVFRAFNDDILGFAPSLNYTEADIDVLVDRVRASISHVFS</sequence>
<dbReference type="InterPro" id="IPR049704">
    <property type="entry name" value="Aminotrans_3_PPA_site"/>
</dbReference>
<comment type="cofactor">
    <cofactor evidence="1">
        <name>pyridoxal 5'-phosphate</name>
        <dbReference type="ChEBI" id="CHEBI:597326"/>
    </cofactor>
</comment>
<dbReference type="InterPro" id="IPR015421">
    <property type="entry name" value="PyrdxlP-dep_Trfase_major"/>
</dbReference>
<accession>A0ABU8VXF5</accession>
<keyword evidence="6" id="KW-1185">Reference proteome</keyword>
<organism evidence="5 6">
    <name type="scientific">Variovorax humicola</name>
    <dbReference type="NCBI Taxonomy" id="1769758"/>
    <lineage>
        <taxon>Bacteria</taxon>
        <taxon>Pseudomonadati</taxon>
        <taxon>Pseudomonadota</taxon>
        <taxon>Betaproteobacteria</taxon>
        <taxon>Burkholderiales</taxon>
        <taxon>Comamonadaceae</taxon>
        <taxon>Variovorax</taxon>
    </lineage>
</organism>
<dbReference type="SUPFAM" id="SSF53383">
    <property type="entry name" value="PLP-dependent transferases"/>
    <property type="match status" value="1"/>
</dbReference>
<dbReference type="PROSITE" id="PS00600">
    <property type="entry name" value="AA_TRANSFER_CLASS_3"/>
    <property type="match status" value="1"/>
</dbReference>